<keyword evidence="7" id="KW-1185">Reference proteome</keyword>
<dbReference type="PROSITE" id="PS50088">
    <property type="entry name" value="ANK_REPEAT"/>
    <property type="match status" value="1"/>
</dbReference>
<organism evidence="6 7">
    <name type="scientific">Aspergillus lentulus</name>
    <dbReference type="NCBI Taxonomy" id="293939"/>
    <lineage>
        <taxon>Eukaryota</taxon>
        <taxon>Fungi</taxon>
        <taxon>Dikarya</taxon>
        <taxon>Ascomycota</taxon>
        <taxon>Pezizomycotina</taxon>
        <taxon>Eurotiomycetes</taxon>
        <taxon>Eurotiomycetidae</taxon>
        <taxon>Eurotiales</taxon>
        <taxon>Aspergillaceae</taxon>
        <taxon>Aspergillus</taxon>
        <taxon>Aspergillus subgen. Fumigati</taxon>
    </lineage>
</organism>
<dbReference type="InterPro" id="IPR009003">
    <property type="entry name" value="Peptidase_S1_PA"/>
</dbReference>
<dbReference type="PROSITE" id="PS50297">
    <property type="entry name" value="ANK_REP_REGION"/>
    <property type="match status" value="1"/>
</dbReference>
<dbReference type="PANTHER" id="PTHR24189:SF50">
    <property type="entry name" value="ANKYRIN REPEAT AND SOCS BOX PROTEIN 2"/>
    <property type="match status" value="1"/>
</dbReference>
<dbReference type="EMBL" id="BLKI01000147">
    <property type="protein sequence ID" value="GFF94428.1"/>
    <property type="molecule type" value="Genomic_DNA"/>
</dbReference>
<dbReference type="Pfam" id="PF24883">
    <property type="entry name" value="NPHP3_N"/>
    <property type="match status" value="1"/>
</dbReference>
<dbReference type="Gene3D" id="3.40.50.1580">
    <property type="entry name" value="Nucleoside phosphorylase domain"/>
    <property type="match status" value="1"/>
</dbReference>
<dbReference type="SMART" id="SM00248">
    <property type="entry name" value="ANK"/>
    <property type="match status" value="3"/>
</dbReference>
<dbReference type="InterPro" id="IPR035994">
    <property type="entry name" value="Nucleoside_phosphorylase_sf"/>
</dbReference>
<dbReference type="Proteomes" id="UP000465220">
    <property type="component" value="Unassembled WGS sequence"/>
</dbReference>
<evidence type="ECO:0000256" key="2">
    <source>
        <dbReference type="ARBA" id="ARBA00023043"/>
    </source>
</evidence>
<dbReference type="SUPFAM" id="SSF48403">
    <property type="entry name" value="Ankyrin repeat"/>
    <property type="match status" value="1"/>
</dbReference>
<dbReference type="PANTHER" id="PTHR24189">
    <property type="entry name" value="MYOTROPHIN"/>
    <property type="match status" value="1"/>
</dbReference>
<comment type="caution">
    <text evidence="6">The sequence shown here is derived from an EMBL/GenBank/DDBJ whole genome shotgun (WGS) entry which is preliminary data.</text>
</comment>
<dbReference type="InterPro" id="IPR050745">
    <property type="entry name" value="Multifunctional_regulatory"/>
</dbReference>
<dbReference type="Gene3D" id="1.25.40.20">
    <property type="entry name" value="Ankyrin repeat-containing domain"/>
    <property type="match status" value="2"/>
</dbReference>
<gene>
    <name evidence="6" type="ORF">IFM60648_10403</name>
</gene>
<keyword evidence="2 3" id="KW-0040">ANK repeat</keyword>
<sequence>MRSSRLRTTILRFQKPKAIWSNPEQSTGKLLGIKKGKFHIWEANGPAREVFERIKSHITELLEYSCSPVPSSSFVLFDIFMIGEARETALPHIMFACKHSEPRKSAVAAMRKSNILEQCPPGIHFGDWDYPPHLKDLQYLASAACYNGSVVYTSQGNVSNSPHHDNDFMTIYDHSKQGTGQTLQMVLQNTSTGPEYLRTATIGSIVMLSGRRFYLAPAHAYYPQGHILPDMVSEGSRPEDSECDFGGFEDGDEGISDFPEAEFMSQYSLTPESSDLEEDWDLDEDGSISDAGSDCLTSEVLAERPNSSIVASGAPACYPAEDASIPSLPYSSAPDVKSPFLKSDNLDYCLIEIDETEDYMLDLPVLSRENIGQLNSGSVDVMAATGSGNVLTGVLSSRLSSIRLPNGTRFTKFLSVRFEGPLQPGDSGSIVRDASTGMIYGHIVAGDTGSRTAIIIPAVDVLNDIMAKSTSTEIPSAEHNYETFTHQRELEMTRNENGEVSVHASRKCPFRPEDTWPRHTARQLCRSACISYPRSVGSYDKALPSSQMSGRAETRSNTARNLEMTSLASSGVIESVYEENNFSLDVKSLQYQRPDPKADEWEVNEFSERLECQSAQDTLLGMDAIEPDQINPTSASENISLIRPSHWNKPLIEDYTIGRICAVPTEDVAARAFLDEEQDGPSFNTSYQAHKNIDAPQAEDTCRWILDCPKFHSWKNSDYGNLLWLSAAIRTLLHLVSRAKTSILRKYAENTIQQRGERQEVDFESLESLGQMLTYAASDIDTRGMVCLLDALDECQRRNHDQLIQELERFSGPSRGKVRAESNSKFLKYLPAQGENGYTFGQVGKHYGTISCLPLGGYGSTSSTNAAKDMMHRLPTIPITLVVGIGGSLPNSGHDIRLGDVVVSIPSVSEGCVKKAIIKLLHKGGWTPLVWAAANGHEEMVKLLLARGQADPDSKDNGRQTPLLWEAANGNKAIVELPLATGQVDPDSKNNGGCTPLSWAVGNRREEMVKLLLARGQADPVAKWRVDTAGQVDPDSKDNRRWALLPGAAGNRHEAIVELLLATGQVDPDPNDNRGRTSMSWAALPPPPAPSSKVTAACPSHAPREPNLKA</sequence>
<dbReference type="InterPro" id="IPR002110">
    <property type="entry name" value="Ankyrin_rpt"/>
</dbReference>
<accession>A0ABQ1B613</accession>
<keyword evidence="1" id="KW-0677">Repeat</keyword>
<evidence type="ECO:0000313" key="6">
    <source>
        <dbReference type="EMBL" id="GFF94428.1"/>
    </source>
</evidence>
<dbReference type="Pfam" id="PF12796">
    <property type="entry name" value="Ank_2"/>
    <property type="match status" value="1"/>
</dbReference>
<feature type="region of interest" description="Disordered" evidence="4">
    <location>
        <begin position="1063"/>
        <end position="1110"/>
    </location>
</feature>
<feature type="non-terminal residue" evidence="6">
    <location>
        <position position="1110"/>
    </location>
</feature>
<feature type="domain" description="Nephrocystin 3-like N-terminal" evidence="5">
    <location>
        <begin position="726"/>
        <end position="815"/>
    </location>
</feature>
<evidence type="ECO:0000259" key="5">
    <source>
        <dbReference type="Pfam" id="PF24883"/>
    </source>
</evidence>
<evidence type="ECO:0000256" key="3">
    <source>
        <dbReference type="PROSITE-ProRule" id="PRU00023"/>
    </source>
</evidence>
<dbReference type="InterPro" id="IPR056884">
    <property type="entry name" value="NPHP3-like_N"/>
</dbReference>
<evidence type="ECO:0000256" key="4">
    <source>
        <dbReference type="SAM" id="MobiDB-lite"/>
    </source>
</evidence>
<feature type="repeat" description="ANK" evidence="3">
    <location>
        <begin position="924"/>
        <end position="948"/>
    </location>
</feature>
<evidence type="ECO:0000256" key="1">
    <source>
        <dbReference type="ARBA" id="ARBA00022737"/>
    </source>
</evidence>
<dbReference type="SUPFAM" id="SSF50494">
    <property type="entry name" value="Trypsin-like serine proteases"/>
    <property type="match status" value="1"/>
</dbReference>
<protein>
    <recommendedName>
        <fullName evidence="5">Nephrocystin 3-like N-terminal domain-containing protein</fullName>
    </recommendedName>
</protein>
<name>A0ABQ1B613_ASPLE</name>
<proteinExistence type="predicted"/>
<reference evidence="6 7" key="1">
    <citation type="submission" date="2020-01" db="EMBL/GenBank/DDBJ databases">
        <title>Draft genome sequence of Aspergillus lentulus IFM 60648.</title>
        <authorList>
            <person name="Takahashi H."/>
            <person name="Yaguchi T."/>
        </authorList>
    </citation>
    <scope>NUCLEOTIDE SEQUENCE [LARGE SCALE GENOMIC DNA]</scope>
    <source>
        <strain evidence="6 7">IFM 60648</strain>
    </source>
</reference>
<evidence type="ECO:0000313" key="7">
    <source>
        <dbReference type="Proteomes" id="UP000465220"/>
    </source>
</evidence>
<dbReference type="InterPro" id="IPR036770">
    <property type="entry name" value="Ankyrin_rpt-contain_sf"/>
</dbReference>